<dbReference type="PANTHER" id="PTHR38102:SF2">
    <property type="entry name" value="PERIPLASMIC PROTEIN CPXP"/>
    <property type="match status" value="1"/>
</dbReference>
<evidence type="ECO:0000256" key="5">
    <source>
        <dbReference type="SAM" id="SignalP"/>
    </source>
</evidence>
<dbReference type="NCBIfam" id="NF007687">
    <property type="entry name" value="PRK10363.1"/>
    <property type="match status" value="1"/>
</dbReference>
<evidence type="ECO:0000256" key="2">
    <source>
        <dbReference type="ARBA" id="ARBA00008441"/>
    </source>
</evidence>
<dbReference type="RefSeq" id="WP_038015959.1">
    <property type="nucleotide sequence ID" value="NZ_JPKR02000005.1"/>
</dbReference>
<dbReference type="PIRSF" id="PIRSF034445">
    <property type="entry name" value="CpxP_Spy"/>
    <property type="match status" value="1"/>
</dbReference>
<evidence type="ECO:0008006" key="8">
    <source>
        <dbReference type="Google" id="ProtNLM"/>
    </source>
</evidence>
<feature type="chain" id="PRO_5001918807" description="Periplasmic repressor CpxP" evidence="5">
    <location>
        <begin position="21"/>
        <end position="154"/>
    </location>
</feature>
<comment type="similarity">
    <text evidence="2">Belongs to the CpxP/Spy family.</text>
</comment>
<dbReference type="Proteomes" id="UP000029577">
    <property type="component" value="Unassembled WGS sequence"/>
</dbReference>
<dbReference type="STRING" id="642227.HA49_01360"/>
<evidence type="ECO:0000313" key="6">
    <source>
        <dbReference type="EMBL" id="KGD79649.1"/>
    </source>
</evidence>
<keyword evidence="4" id="KW-0574">Periplasm</keyword>
<dbReference type="EMBL" id="JPKR02000005">
    <property type="protein sequence ID" value="KGD79649.1"/>
    <property type="molecule type" value="Genomic_DNA"/>
</dbReference>
<evidence type="ECO:0000313" key="7">
    <source>
        <dbReference type="Proteomes" id="UP000029577"/>
    </source>
</evidence>
<dbReference type="PANTHER" id="PTHR38102">
    <property type="entry name" value="PERIPLASMIC CHAPERONE SPY"/>
    <property type="match status" value="1"/>
</dbReference>
<comment type="subcellular location">
    <subcellularLocation>
        <location evidence="1">Periplasm</location>
    </subcellularLocation>
</comment>
<keyword evidence="7" id="KW-1185">Reference proteome</keyword>
<dbReference type="InterPro" id="IPR052211">
    <property type="entry name" value="Cpx_auxiliary_protein"/>
</dbReference>
<dbReference type="GO" id="GO:0030288">
    <property type="term" value="C:outer membrane-bounded periplasmic space"/>
    <property type="evidence" value="ECO:0007669"/>
    <property type="project" value="TreeGrafter"/>
</dbReference>
<feature type="signal peptide" evidence="5">
    <location>
        <begin position="1"/>
        <end position="20"/>
    </location>
</feature>
<proteinExistence type="inferred from homology"/>
<dbReference type="Pfam" id="PF07813">
    <property type="entry name" value="LTXXQ"/>
    <property type="match status" value="1"/>
</dbReference>
<dbReference type="eggNOG" id="COG3678">
    <property type="taxonomic scope" value="Bacteria"/>
</dbReference>
<keyword evidence="3 5" id="KW-0732">Signal</keyword>
<sequence length="154" mass="17731">MRHIIVIALSSLVFAGQVSAKCDGMMEDKMEQKIPVAADSMAQNSQNHMFDGIELSEQQRQQMRDLMYQARHVRSGMTFSDIEKMHDLETAKDFNESAVRAQVEKMAEIHASEQVEMSKVRHQMYNLLTADQKAVLQKNFELRMENIRSVSRLP</sequence>
<dbReference type="Gene3D" id="1.20.120.1490">
    <property type="match status" value="1"/>
</dbReference>
<dbReference type="AlphaFoldDB" id="A0A095TSX3"/>
<evidence type="ECO:0000256" key="1">
    <source>
        <dbReference type="ARBA" id="ARBA00004418"/>
    </source>
</evidence>
<dbReference type="OrthoDB" id="6505017at2"/>
<evidence type="ECO:0000256" key="4">
    <source>
        <dbReference type="ARBA" id="ARBA00022764"/>
    </source>
</evidence>
<comment type="caution">
    <text evidence="6">The sequence shown here is derived from an EMBL/GenBank/DDBJ whole genome shotgun (WGS) entry which is preliminary data.</text>
</comment>
<dbReference type="InterPro" id="IPR012899">
    <property type="entry name" value="LTXXQ"/>
</dbReference>
<dbReference type="CDD" id="cd09916">
    <property type="entry name" value="CpxP_like"/>
    <property type="match status" value="1"/>
</dbReference>
<protein>
    <recommendedName>
        <fullName evidence="8">Periplasmic repressor CpxP</fullName>
    </recommendedName>
</protein>
<accession>A0A095TSX3</accession>
<dbReference type="GO" id="GO:0051082">
    <property type="term" value="F:unfolded protein binding"/>
    <property type="evidence" value="ECO:0007669"/>
    <property type="project" value="TreeGrafter"/>
</dbReference>
<gene>
    <name evidence="6" type="ORF">HA49_01360</name>
</gene>
<evidence type="ECO:0000256" key="3">
    <source>
        <dbReference type="ARBA" id="ARBA00022729"/>
    </source>
</evidence>
<name>A0A095TSX3_9GAMM</name>
<organism evidence="6 7">
    <name type="scientific">Tatumella morbirosei</name>
    <dbReference type="NCBI Taxonomy" id="642227"/>
    <lineage>
        <taxon>Bacteria</taxon>
        <taxon>Pseudomonadati</taxon>
        <taxon>Pseudomonadota</taxon>
        <taxon>Gammaproteobacteria</taxon>
        <taxon>Enterobacterales</taxon>
        <taxon>Erwiniaceae</taxon>
        <taxon>Tatumella</taxon>
    </lineage>
</organism>
<reference evidence="6" key="1">
    <citation type="submission" date="2014-12" db="EMBL/GenBank/DDBJ databases">
        <title>The draft genome of the Tatumella morbirosei type strain, LMG23360T isolated from pineapple rot.</title>
        <authorList>
            <person name="Smits T.H."/>
            <person name="Palmer M."/>
            <person name="Venter S.N."/>
            <person name="Duffy B."/>
            <person name="Steenkamp E.T."/>
            <person name="Chan W.Y."/>
            <person name="Coutinho T.A."/>
            <person name="Coetzee M.P."/>
            <person name="De Maayer P."/>
        </authorList>
    </citation>
    <scope>NUCLEOTIDE SEQUENCE [LARGE SCALE GENOMIC DNA]</scope>
    <source>
        <strain evidence="6">LMG 23360</strain>
    </source>
</reference>